<keyword evidence="3" id="KW-1185">Reference proteome</keyword>
<gene>
    <name evidence="2" type="ORF">QLX08_000056</name>
</gene>
<organism evidence="2 3">
    <name type="scientific">Tetragonisca angustula</name>
    <dbReference type="NCBI Taxonomy" id="166442"/>
    <lineage>
        <taxon>Eukaryota</taxon>
        <taxon>Metazoa</taxon>
        <taxon>Ecdysozoa</taxon>
        <taxon>Arthropoda</taxon>
        <taxon>Hexapoda</taxon>
        <taxon>Insecta</taxon>
        <taxon>Pterygota</taxon>
        <taxon>Neoptera</taxon>
        <taxon>Endopterygota</taxon>
        <taxon>Hymenoptera</taxon>
        <taxon>Apocrita</taxon>
        <taxon>Aculeata</taxon>
        <taxon>Apoidea</taxon>
        <taxon>Anthophila</taxon>
        <taxon>Apidae</taxon>
        <taxon>Tetragonisca</taxon>
    </lineage>
</organism>
<feature type="compositionally biased region" description="Basic and acidic residues" evidence="1">
    <location>
        <begin position="1"/>
        <end position="10"/>
    </location>
</feature>
<evidence type="ECO:0000313" key="3">
    <source>
        <dbReference type="Proteomes" id="UP001432146"/>
    </source>
</evidence>
<name>A0AAW1AL95_9HYME</name>
<comment type="caution">
    <text evidence="2">The sequence shown here is derived from an EMBL/GenBank/DDBJ whole genome shotgun (WGS) entry which is preliminary data.</text>
</comment>
<dbReference type="AlphaFoldDB" id="A0AAW1AL95"/>
<dbReference type="Proteomes" id="UP001432146">
    <property type="component" value="Unassembled WGS sequence"/>
</dbReference>
<evidence type="ECO:0000313" key="2">
    <source>
        <dbReference type="EMBL" id="KAK9310745.1"/>
    </source>
</evidence>
<sequence>MLVKGKKEARGGSGGGGGGGGGGNGRGEVEDYSLEEAGSTGFAKLLVFCLPSSIGVPRLYQPSSSRVLLVSLGSTGIATDRRIFKGLLPIHSGGNCGEHRYW</sequence>
<protein>
    <submittedName>
        <fullName evidence="2">Uncharacterized protein</fullName>
    </submittedName>
</protein>
<feature type="region of interest" description="Disordered" evidence="1">
    <location>
        <begin position="1"/>
        <end position="30"/>
    </location>
</feature>
<feature type="compositionally biased region" description="Gly residues" evidence="1">
    <location>
        <begin position="11"/>
        <end position="26"/>
    </location>
</feature>
<reference evidence="2 3" key="1">
    <citation type="submission" date="2024-05" db="EMBL/GenBank/DDBJ databases">
        <title>The nuclear and mitochondrial genome assemblies of Tetragonisca angustula (Apidae: Meliponini), a tiny yet remarkable pollinator in the Neotropics.</title>
        <authorList>
            <person name="Ferrari R."/>
            <person name="Ricardo P.C."/>
            <person name="Dias F.C."/>
            <person name="Araujo N.S."/>
            <person name="Soares D.O."/>
            <person name="Zhou Q.-S."/>
            <person name="Zhu C.-D."/>
            <person name="Coutinho L."/>
            <person name="Airas M.C."/>
            <person name="Batista T.M."/>
        </authorList>
    </citation>
    <scope>NUCLEOTIDE SEQUENCE [LARGE SCALE GENOMIC DNA]</scope>
    <source>
        <strain evidence="2">ASF017062</strain>
        <tissue evidence="2">Abdomen</tissue>
    </source>
</reference>
<accession>A0AAW1AL95</accession>
<proteinExistence type="predicted"/>
<dbReference type="EMBL" id="JAWNGG020000001">
    <property type="protein sequence ID" value="KAK9310745.1"/>
    <property type="molecule type" value="Genomic_DNA"/>
</dbReference>
<evidence type="ECO:0000256" key="1">
    <source>
        <dbReference type="SAM" id="MobiDB-lite"/>
    </source>
</evidence>